<name>A0A0N5CBD5_STREA</name>
<keyword evidence="2" id="KW-1185">Reference proteome</keyword>
<dbReference type="PANTHER" id="PTHR10492">
    <property type="match status" value="1"/>
</dbReference>
<evidence type="ECO:0000313" key="2">
    <source>
        <dbReference type="Proteomes" id="UP000046392"/>
    </source>
</evidence>
<accession>A0A0N5CBD5</accession>
<dbReference type="WBParaSite" id="SPAL_0001520000.1">
    <property type="protein sequence ID" value="SPAL_0001520000.1"/>
    <property type="gene ID" value="SPAL_0001520000"/>
</dbReference>
<dbReference type="Proteomes" id="UP000046392">
    <property type="component" value="Unplaced"/>
</dbReference>
<reference evidence="3" key="1">
    <citation type="submission" date="2017-02" db="UniProtKB">
        <authorList>
            <consortium name="WormBaseParasite"/>
        </authorList>
    </citation>
    <scope>IDENTIFICATION</scope>
</reference>
<evidence type="ECO:0000259" key="1">
    <source>
        <dbReference type="Pfam" id="PF14214"/>
    </source>
</evidence>
<evidence type="ECO:0000313" key="3">
    <source>
        <dbReference type="WBParaSite" id="SPAL_0001520000.1"/>
    </source>
</evidence>
<protein>
    <submittedName>
        <fullName evidence="3">Helitron_like_N domain-containing protein</fullName>
    </submittedName>
</protein>
<dbReference type="STRING" id="174720.A0A0N5CBD5"/>
<dbReference type="Pfam" id="PF14214">
    <property type="entry name" value="Helitron_like_N"/>
    <property type="match status" value="1"/>
</dbReference>
<feature type="domain" description="Helitron helicase-like" evidence="1">
    <location>
        <begin position="4"/>
        <end position="95"/>
    </location>
</feature>
<sequence length="350" mass="41129">MHLGYQDGMAIVRKFRKPDFFITMTTNPNWREITENLYLGQLPNDRHDLIARVFKHKSDALIHDLKENKIMGNVVYLQSTIEFQKRSLPHIHILVKVSKEDFRLTSDQVDECVKAEFPDKEKNPRLFEIVTKTMYPVGMKVLCWDEAKNICTKKFPEQYHKVTSITSKGKVNIKRSFDPLLDITDRFSNKVNNDFCVTHNPYLSLKYNSHINVKICESVLSPKYLFKYTHKLNGDKISADVVETVESKDEVKLHIDGRYVGPSEAVWRIMEYPILYKDWTVVRLAVHLINEDCTVADEMNNGNNNCFKAEKGYKSTLVAYYNLNKNDINARKYLYNEIPEYYWFDLKTRE</sequence>
<proteinExistence type="predicted"/>
<dbReference type="InterPro" id="IPR025476">
    <property type="entry name" value="Helitron_helicase-like"/>
</dbReference>
<dbReference type="AlphaFoldDB" id="A0A0N5CBD5"/>
<dbReference type="PANTHER" id="PTHR10492:SF57">
    <property type="entry name" value="ATP-DEPENDENT DNA HELICASE"/>
    <property type="match status" value="1"/>
</dbReference>
<organism evidence="2 3">
    <name type="scientific">Strongyloides papillosus</name>
    <name type="common">Intestinal threadworm</name>
    <dbReference type="NCBI Taxonomy" id="174720"/>
    <lineage>
        <taxon>Eukaryota</taxon>
        <taxon>Metazoa</taxon>
        <taxon>Ecdysozoa</taxon>
        <taxon>Nematoda</taxon>
        <taxon>Chromadorea</taxon>
        <taxon>Rhabditida</taxon>
        <taxon>Tylenchina</taxon>
        <taxon>Panagrolaimomorpha</taxon>
        <taxon>Strongyloidoidea</taxon>
        <taxon>Strongyloididae</taxon>
        <taxon>Strongyloides</taxon>
    </lineage>
</organism>